<name>A0A0D8JB19_9BACT</name>
<feature type="transmembrane region" description="Helical" evidence="7">
    <location>
        <begin position="109"/>
        <end position="129"/>
    </location>
</feature>
<evidence type="ECO:0000256" key="6">
    <source>
        <dbReference type="ARBA" id="ARBA00023136"/>
    </source>
</evidence>
<dbReference type="Proteomes" id="UP000032544">
    <property type="component" value="Unassembled WGS sequence"/>
</dbReference>
<dbReference type="GO" id="GO:0005886">
    <property type="term" value="C:plasma membrane"/>
    <property type="evidence" value="ECO:0007669"/>
    <property type="project" value="UniProtKB-SubCell"/>
</dbReference>
<feature type="transmembrane region" description="Helical" evidence="7">
    <location>
        <begin position="82"/>
        <end position="103"/>
    </location>
</feature>
<evidence type="ECO:0000313" key="8">
    <source>
        <dbReference type="EMBL" id="KJF44112.1"/>
    </source>
</evidence>
<keyword evidence="4 7" id="KW-0812">Transmembrane</keyword>
<dbReference type="OrthoDB" id="9813193at2"/>
<dbReference type="InterPro" id="IPR032808">
    <property type="entry name" value="DoxX"/>
</dbReference>
<evidence type="ECO:0000256" key="4">
    <source>
        <dbReference type="ARBA" id="ARBA00022692"/>
    </source>
</evidence>
<organism evidence="8 9">
    <name type="scientific">Draconibacterium sediminis</name>
    <dbReference type="NCBI Taxonomy" id="1544798"/>
    <lineage>
        <taxon>Bacteria</taxon>
        <taxon>Pseudomonadati</taxon>
        <taxon>Bacteroidota</taxon>
        <taxon>Bacteroidia</taxon>
        <taxon>Marinilabiliales</taxon>
        <taxon>Prolixibacteraceae</taxon>
        <taxon>Draconibacterium</taxon>
    </lineage>
</organism>
<sequence length="136" mass="14672">MKKLFQTKLNNTSVHLSLLLLRLATGGFMLTHGYPKLQRLLSGEMQFGDPLGLGPEVSLVLAVFAEFFCSILIVLGLGTRLAVIPSIVTMAVAAFIVHGADPFGRKEMALLYLVGYVVLLLTGSGKISVDRLIAKK</sequence>
<comment type="similarity">
    <text evidence="2">Belongs to the DoxX family.</text>
</comment>
<evidence type="ECO:0000313" key="9">
    <source>
        <dbReference type="Proteomes" id="UP000032544"/>
    </source>
</evidence>
<keyword evidence="6 7" id="KW-0472">Membrane</keyword>
<comment type="caution">
    <text evidence="8">The sequence shown here is derived from an EMBL/GenBank/DDBJ whole genome shotgun (WGS) entry which is preliminary data.</text>
</comment>
<evidence type="ECO:0000256" key="1">
    <source>
        <dbReference type="ARBA" id="ARBA00004651"/>
    </source>
</evidence>
<keyword evidence="3" id="KW-1003">Cell membrane</keyword>
<dbReference type="PANTHER" id="PTHR33452">
    <property type="entry name" value="OXIDOREDUCTASE CATD-RELATED"/>
    <property type="match status" value="1"/>
</dbReference>
<dbReference type="PANTHER" id="PTHR33452:SF1">
    <property type="entry name" value="INNER MEMBRANE PROTEIN YPHA-RELATED"/>
    <property type="match status" value="1"/>
</dbReference>
<dbReference type="AlphaFoldDB" id="A0A0D8JB19"/>
<evidence type="ECO:0000256" key="3">
    <source>
        <dbReference type="ARBA" id="ARBA00022475"/>
    </source>
</evidence>
<dbReference type="EMBL" id="JRHC01000001">
    <property type="protein sequence ID" value="KJF44112.1"/>
    <property type="molecule type" value="Genomic_DNA"/>
</dbReference>
<dbReference type="RefSeq" id="WP_045028374.1">
    <property type="nucleotide sequence ID" value="NZ_CAJXKZ010000007.1"/>
</dbReference>
<reference evidence="8 9" key="1">
    <citation type="submission" date="2014-09" db="EMBL/GenBank/DDBJ databases">
        <title>Draft Genome Sequence of Draconibacterium sp. JN14CK-3.</title>
        <authorList>
            <person name="Dong C."/>
            <person name="Lai Q."/>
            <person name="Shao Z."/>
        </authorList>
    </citation>
    <scope>NUCLEOTIDE SEQUENCE [LARGE SCALE GENOMIC DNA]</scope>
    <source>
        <strain evidence="8 9">JN14CK-3</strain>
    </source>
</reference>
<dbReference type="STRING" id="1544798.LH29_00825"/>
<keyword evidence="5 7" id="KW-1133">Transmembrane helix</keyword>
<comment type="subcellular location">
    <subcellularLocation>
        <location evidence="1">Cell membrane</location>
        <topology evidence="1">Multi-pass membrane protein</topology>
    </subcellularLocation>
</comment>
<proteinExistence type="inferred from homology"/>
<accession>A0A0D8JB19</accession>
<evidence type="ECO:0000256" key="2">
    <source>
        <dbReference type="ARBA" id="ARBA00006679"/>
    </source>
</evidence>
<dbReference type="Pfam" id="PF07681">
    <property type="entry name" value="DoxX"/>
    <property type="match status" value="1"/>
</dbReference>
<evidence type="ECO:0000256" key="7">
    <source>
        <dbReference type="SAM" id="Phobius"/>
    </source>
</evidence>
<evidence type="ECO:0000256" key="5">
    <source>
        <dbReference type="ARBA" id="ARBA00022989"/>
    </source>
</evidence>
<feature type="transmembrane region" description="Helical" evidence="7">
    <location>
        <begin position="57"/>
        <end position="75"/>
    </location>
</feature>
<keyword evidence="9" id="KW-1185">Reference proteome</keyword>
<protein>
    <submittedName>
        <fullName evidence="8">DoxX family protein</fullName>
    </submittedName>
</protein>
<gene>
    <name evidence="8" type="ORF">LH29_00825</name>
</gene>
<dbReference type="InterPro" id="IPR051907">
    <property type="entry name" value="DoxX-like_oxidoreductase"/>
</dbReference>